<dbReference type="Pfam" id="PF14114">
    <property type="entry name" value="DUF4286"/>
    <property type="match status" value="1"/>
</dbReference>
<evidence type="ECO:0000313" key="2">
    <source>
        <dbReference type="Proteomes" id="UP001174909"/>
    </source>
</evidence>
<comment type="caution">
    <text evidence="1">The sequence shown here is derived from an EMBL/GenBank/DDBJ whole genome shotgun (WGS) entry which is preliminary data.</text>
</comment>
<evidence type="ECO:0000313" key="1">
    <source>
        <dbReference type="EMBL" id="CAI8018114.1"/>
    </source>
</evidence>
<reference evidence="1" key="1">
    <citation type="submission" date="2023-03" db="EMBL/GenBank/DDBJ databases">
        <authorList>
            <person name="Steffen K."/>
            <person name="Cardenas P."/>
        </authorList>
    </citation>
    <scope>NUCLEOTIDE SEQUENCE</scope>
</reference>
<dbReference type="AlphaFoldDB" id="A0AA35WF20"/>
<dbReference type="InterPro" id="IPR025563">
    <property type="entry name" value="DUF4286"/>
</dbReference>
<dbReference type="SUPFAM" id="SSF54909">
    <property type="entry name" value="Dimeric alpha+beta barrel"/>
    <property type="match status" value="1"/>
</dbReference>
<name>A0AA35WF20_GEOBA</name>
<dbReference type="EMBL" id="CASHTH010001687">
    <property type="protein sequence ID" value="CAI8018114.1"/>
    <property type="molecule type" value="Genomic_DNA"/>
</dbReference>
<accession>A0AA35WF20</accession>
<protein>
    <submittedName>
        <fullName evidence="1">Uncharacterized protein</fullName>
    </submittedName>
</protein>
<sequence length="224" mass="25622">MVKKKGTALLIVFTDVDIENEAEFNAWYNQEHVPERLSAPGFLDAARYEALRGGPRYLAVYELETVDALQTDEYLRMSRNPTEWTKRMSPNAIGRGTVRNVCAQIYPEESDPHTLGRGMAPALQIGRMDVPVDIEAKYNEYYDTVRTPANLQIPGCLHVRRYHAVEGGPKYLTMYEFEHEKVPETLAWENQRRQDTMHEYIGGSYGHAPGSPGVYRRVLPPRSF</sequence>
<proteinExistence type="predicted"/>
<gene>
    <name evidence="1" type="ORF">GBAR_LOCUS10943</name>
</gene>
<keyword evidence="2" id="KW-1185">Reference proteome</keyword>
<dbReference type="Proteomes" id="UP001174909">
    <property type="component" value="Unassembled WGS sequence"/>
</dbReference>
<dbReference type="InterPro" id="IPR011008">
    <property type="entry name" value="Dimeric_a/b-barrel"/>
</dbReference>
<organism evidence="1 2">
    <name type="scientific">Geodia barretti</name>
    <name type="common">Barrett's horny sponge</name>
    <dbReference type="NCBI Taxonomy" id="519541"/>
    <lineage>
        <taxon>Eukaryota</taxon>
        <taxon>Metazoa</taxon>
        <taxon>Porifera</taxon>
        <taxon>Demospongiae</taxon>
        <taxon>Heteroscleromorpha</taxon>
        <taxon>Tetractinellida</taxon>
        <taxon>Astrophorina</taxon>
        <taxon>Geodiidae</taxon>
        <taxon>Geodia</taxon>
    </lineage>
</organism>